<dbReference type="Pfam" id="PF04542">
    <property type="entry name" value="Sigma70_r2"/>
    <property type="match status" value="1"/>
</dbReference>
<dbReference type="EMBL" id="PKJX01000013">
    <property type="protein sequence ID" value="PLA55123.1"/>
    <property type="molecule type" value="Genomic_DNA"/>
</dbReference>
<dbReference type="GO" id="GO:0003700">
    <property type="term" value="F:DNA-binding transcription factor activity"/>
    <property type="evidence" value="ECO:0007669"/>
    <property type="project" value="InterPro"/>
</dbReference>
<dbReference type="RefSeq" id="WP_005688065.1">
    <property type="nucleotide sequence ID" value="NZ_BSWG01000056.1"/>
</dbReference>
<dbReference type="eggNOG" id="COG1595">
    <property type="taxonomic scope" value="Bacteria"/>
</dbReference>
<comment type="caution">
    <text evidence="2">The sequence shown here is derived from an EMBL/GenBank/DDBJ whole genome shotgun (WGS) entry which is preliminary data.</text>
</comment>
<dbReference type="OMA" id="PIEHRSY"/>
<dbReference type="GO" id="GO:0006352">
    <property type="term" value="P:DNA-templated transcription initiation"/>
    <property type="evidence" value="ECO:0007669"/>
    <property type="project" value="InterPro"/>
</dbReference>
<dbReference type="EMBL" id="JABXWP010000016">
    <property type="protein sequence ID" value="NVO88963.1"/>
    <property type="molecule type" value="Genomic_DNA"/>
</dbReference>
<dbReference type="EMBL" id="MTJY01000020">
    <property type="protein sequence ID" value="ONN75410.1"/>
    <property type="molecule type" value="Genomic_DNA"/>
</dbReference>
<proteinExistence type="predicted"/>
<dbReference type="Proteomes" id="UP000542889">
    <property type="component" value="Unassembled WGS sequence"/>
</dbReference>
<evidence type="ECO:0000313" key="2">
    <source>
        <dbReference type="EMBL" id="NVO88963.1"/>
    </source>
</evidence>
<dbReference type="GeneID" id="69831325"/>
<evidence type="ECO:0000313" key="5">
    <source>
        <dbReference type="Proteomes" id="UP000189067"/>
    </source>
</evidence>
<dbReference type="Proteomes" id="UP000234212">
    <property type="component" value="Unassembled WGS sequence"/>
</dbReference>
<reference evidence="2 7" key="3">
    <citation type="submission" date="2020-06" db="EMBL/GenBank/DDBJ databases">
        <title>Lactobacillus rhamnosus QC,genome.</title>
        <authorList>
            <person name="Yi H."/>
            <person name="Jin M."/>
        </authorList>
    </citation>
    <scope>NUCLEOTIDE SEQUENCE [LARGE SCALE GENOMIC DNA]</scope>
    <source>
        <strain evidence="2 7">QC</strain>
    </source>
</reference>
<dbReference type="NCBIfam" id="TIGR02937">
    <property type="entry name" value="sigma70-ECF"/>
    <property type="match status" value="1"/>
</dbReference>
<dbReference type="OrthoDB" id="1767844at2"/>
<evidence type="ECO:0000313" key="3">
    <source>
        <dbReference type="EMBL" id="ONN75410.1"/>
    </source>
</evidence>
<organism evidence="2 7">
    <name type="scientific">Lacticaseibacillus rhamnosus</name>
    <name type="common">Lactobacillus rhamnosus</name>
    <dbReference type="NCBI Taxonomy" id="47715"/>
    <lineage>
        <taxon>Bacteria</taxon>
        <taxon>Bacillati</taxon>
        <taxon>Bacillota</taxon>
        <taxon>Bacilli</taxon>
        <taxon>Lactobacillales</taxon>
        <taxon>Lactobacillaceae</taxon>
        <taxon>Lacticaseibacillus</taxon>
    </lineage>
</organism>
<protein>
    <submittedName>
        <fullName evidence="3">RNA polymerase subunit sigma-70</fullName>
    </submittedName>
    <submittedName>
        <fullName evidence="2">Sigma-70 family RNA polymerase sigma factor</fullName>
    </submittedName>
</protein>
<accession>A0A2A5L1S5</accession>
<dbReference type="InterPro" id="IPR013325">
    <property type="entry name" value="RNA_pol_sigma_r2"/>
</dbReference>
<reference evidence="3 5" key="1">
    <citation type="submission" date="2017-01" db="EMBL/GenBank/DDBJ databases">
        <title>In silico prediction, in vitro antibacterial spectrum and physicochemical properties of a putative bacteriocin produced by Lactobacillus rhamnosus strain L156.4.</title>
        <authorList>
            <person name="Silveira A.M."/>
            <person name="Monteiro A.S."/>
            <person name="Santos V.L."/>
            <person name="Nicoli J.R."/>
            <person name="Azevedo V."/>
            <person name="Soares S.C."/>
            <person name="Castro-Oliveira L."/>
            <person name="Dias-Souza M.V."/>
            <person name="Nardi R.M."/>
        </authorList>
    </citation>
    <scope>NUCLEOTIDE SEQUENCE [LARGE SCALE GENOMIC DNA]</scope>
    <source>
        <strain evidence="3 5">L156.4</strain>
    </source>
</reference>
<sequence>MKKEELSLIREAVNDSEAFRKLFEQYRPLVLKVLKPYNLREFSYEDWLQEARIAMIKAVARYDGSSGSQFGPYYRMVLQSHLRSILRRHFAHKRRIDATAIPFKASALESLQERLAIRSVEDGLLMRVEFFQLLENLSPLEYEAFETAVLHPFDTPTSNRFRRALERSRAKIIKFTRED</sequence>
<reference evidence="4 6" key="2">
    <citation type="submission" date="2017-12" db="EMBL/GenBank/DDBJ databases">
        <title>Phylogenetic diversity of female urinary microbiome.</title>
        <authorList>
            <person name="Thomas-White K."/>
            <person name="Wolfe A.J."/>
        </authorList>
    </citation>
    <scope>NUCLEOTIDE SEQUENCE [LARGE SCALE GENOMIC DNA]</scope>
    <source>
        <strain evidence="4 6">UMB0004</strain>
    </source>
</reference>
<gene>
    <name evidence="3" type="ORF">BWR10_03855</name>
    <name evidence="4" type="ORF">CYJ91_14270</name>
    <name evidence="2" type="ORF">HWN39_10780</name>
</gene>
<dbReference type="Proteomes" id="UP000189067">
    <property type="component" value="Unassembled WGS sequence"/>
</dbReference>
<dbReference type="Gene3D" id="1.20.120.1810">
    <property type="match status" value="1"/>
</dbReference>
<dbReference type="SUPFAM" id="SSF88946">
    <property type="entry name" value="Sigma2 domain of RNA polymerase sigma factors"/>
    <property type="match status" value="1"/>
</dbReference>
<evidence type="ECO:0000313" key="4">
    <source>
        <dbReference type="EMBL" id="PLA55123.1"/>
    </source>
</evidence>
<evidence type="ECO:0000259" key="1">
    <source>
        <dbReference type="Pfam" id="PF04542"/>
    </source>
</evidence>
<dbReference type="InterPro" id="IPR007627">
    <property type="entry name" value="RNA_pol_sigma70_r2"/>
</dbReference>
<dbReference type="STRING" id="47715.AWJ15_14255"/>
<dbReference type="InterPro" id="IPR014284">
    <property type="entry name" value="RNA_pol_sigma-70_dom"/>
</dbReference>
<name>A0A0E3CZA3_LACRH</name>
<evidence type="ECO:0000313" key="7">
    <source>
        <dbReference type="Proteomes" id="UP000542889"/>
    </source>
</evidence>
<evidence type="ECO:0000313" key="6">
    <source>
        <dbReference type="Proteomes" id="UP000234212"/>
    </source>
</evidence>
<dbReference type="AlphaFoldDB" id="A0A0E3CZA3"/>
<feature type="domain" description="RNA polymerase sigma-70 region 2" evidence="1">
    <location>
        <begin position="22"/>
        <end position="88"/>
    </location>
</feature>
<accession>A0A0E3CZA3</accession>